<dbReference type="Proteomes" id="UP001156882">
    <property type="component" value="Unassembled WGS sequence"/>
</dbReference>
<dbReference type="GO" id="GO:0051213">
    <property type="term" value="F:dioxygenase activity"/>
    <property type="evidence" value="ECO:0007669"/>
    <property type="project" value="UniProtKB-KW"/>
</dbReference>
<accession>A0ABQ6CC95</accession>
<evidence type="ECO:0000259" key="2">
    <source>
        <dbReference type="PROSITE" id="PS51819"/>
    </source>
</evidence>
<evidence type="ECO:0000313" key="3">
    <source>
        <dbReference type="EMBL" id="GLS17923.1"/>
    </source>
</evidence>
<protein>
    <submittedName>
        <fullName evidence="3">Extradiol dioxygenase</fullName>
    </submittedName>
</protein>
<organism evidence="3 4">
    <name type="scientific">Labrys miyagiensis</name>
    <dbReference type="NCBI Taxonomy" id="346912"/>
    <lineage>
        <taxon>Bacteria</taxon>
        <taxon>Pseudomonadati</taxon>
        <taxon>Pseudomonadota</taxon>
        <taxon>Alphaproteobacteria</taxon>
        <taxon>Hyphomicrobiales</taxon>
        <taxon>Xanthobacteraceae</taxon>
        <taxon>Labrys</taxon>
    </lineage>
</organism>
<sequence length="126" mass="14005">MKDWKPANYNSVSPYLICRDAEGVIAFLTAAFKAELLRRFDRPDGSLMHAELRIDDSIVMLGGGARTELSEGVHIHVYVRDVEAVYERALKAGGTSVQEPVRKRADDDRRAGVSDGSGNIWWIATQ</sequence>
<dbReference type="InterPro" id="IPR037523">
    <property type="entry name" value="VOC_core"/>
</dbReference>
<feature type="domain" description="VOC" evidence="2">
    <location>
        <begin position="8"/>
        <end position="126"/>
    </location>
</feature>
<reference evidence="4" key="1">
    <citation type="journal article" date="2019" name="Int. J. Syst. Evol. Microbiol.">
        <title>The Global Catalogue of Microorganisms (GCM) 10K type strain sequencing project: providing services to taxonomists for standard genome sequencing and annotation.</title>
        <authorList>
            <consortium name="The Broad Institute Genomics Platform"/>
            <consortium name="The Broad Institute Genome Sequencing Center for Infectious Disease"/>
            <person name="Wu L."/>
            <person name="Ma J."/>
        </authorList>
    </citation>
    <scope>NUCLEOTIDE SEQUENCE [LARGE SCALE GENOMIC DNA]</scope>
    <source>
        <strain evidence="4">NBRC 101365</strain>
    </source>
</reference>
<evidence type="ECO:0000256" key="1">
    <source>
        <dbReference type="SAM" id="MobiDB-lite"/>
    </source>
</evidence>
<comment type="caution">
    <text evidence="3">The sequence shown here is derived from an EMBL/GenBank/DDBJ whole genome shotgun (WGS) entry which is preliminary data.</text>
</comment>
<dbReference type="RefSeq" id="WP_284310756.1">
    <property type="nucleotide sequence ID" value="NZ_BSPC01000007.1"/>
</dbReference>
<dbReference type="InterPro" id="IPR029068">
    <property type="entry name" value="Glyas_Bleomycin-R_OHBP_Dase"/>
</dbReference>
<dbReference type="InterPro" id="IPR004360">
    <property type="entry name" value="Glyas_Fos-R_dOase_dom"/>
</dbReference>
<evidence type="ECO:0000313" key="4">
    <source>
        <dbReference type="Proteomes" id="UP001156882"/>
    </source>
</evidence>
<dbReference type="Pfam" id="PF00903">
    <property type="entry name" value="Glyoxalase"/>
    <property type="match status" value="1"/>
</dbReference>
<keyword evidence="4" id="KW-1185">Reference proteome</keyword>
<dbReference type="EMBL" id="BSPC01000007">
    <property type="protein sequence ID" value="GLS17923.1"/>
    <property type="molecule type" value="Genomic_DNA"/>
</dbReference>
<dbReference type="SUPFAM" id="SSF54593">
    <property type="entry name" value="Glyoxalase/Bleomycin resistance protein/Dihydroxybiphenyl dioxygenase"/>
    <property type="match status" value="1"/>
</dbReference>
<feature type="compositionally biased region" description="Basic and acidic residues" evidence="1">
    <location>
        <begin position="100"/>
        <end position="112"/>
    </location>
</feature>
<dbReference type="PANTHER" id="PTHR34109">
    <property type="entry name" value="BNAUNNG04460D PROTEIN-RELATED"/>
    <property type="match status" value="1"/>
</dbReference>
<dbReference type="PANTHER" id="PTHR34109:SF1">
    <property type="entry name" value="VOC DOMAIN-CONTAINING PROTEIN"/>
    <property type="match status" value="1"/>
</dbReference>
<name>A0ABQ6CC95_9HYPH</name>
<proteinExistence type="predicted"/>
<keyword evidence="3" id="KW-0560">Oxidoreductase</keyword>
<keyword evidence="3" id="KW-0223">Dioxygenase</keyword>
<dbReference type="PROSITE" id="PS51819">
    <property type="entry name" value="VOC"/>
    <property type="match status" value="1"/>
</dbReference>
<feature type="region of interest" description="Disordered" evidence="1">
    <location>
        <begin position="94"/>
        <end position="113"/>
    </location>
</feature>
<gene>
    <name evidence="3" type="ORF">GCM10007874_09390</name>
</gene>
<dbReference type="Gene3D" id="3.30.720.110">
    <property type="match status" value="1"/>
</dbReference>
<dbReference type="Gene3D" id="3.30.720.120">
    <property type="match status" value="1"/>
</dbReference>
<dbReference type="CDD" id="cd07246">
    <property type="entry name" value="VOC_like"/>
    <property type="match status" value="1"/>
</dbReference>